<gene>
    <name evidence="1 2" type="primary">rcsF</name>
    <name evidence="2" type="ORF">HGT73_02525</name>
</gene>
<feature type="disulfide bond" evidence="1">
    <location>
        <begin position="74"/>
        <end position="118"/>
    </location>
</feature>
<feature type="disulfide bond" evidence="1">
    <location>
        <begin position="109"/>
        <end position="124"/>
    </location>
</feature>
<keyword evidence="1" id="KW-1015">Disulfide bond</keyword>
<reference evidence="2 3" key="1">
    <citation type="submission" date="2020-04" db="EMBL/GenBank/DDBJ databases">
        <title>Genome sequencing of Rosenbergiella species.</title>
        <authorList>
            <person name="Alvarez-Perez S."/>
            <person name="Lievens B."/>
        </authorList>
    </citation>
    <scope>NUCLEOTIDE SEQUENCE [LARGE SCALE GENOMIC DNA]</scope>
    <source>
        <strain evidence="2 3">CdVSA20.1</strain>
    </source>
</reference>
<dbReference type="Gene3D" id="3.30.110.70">
    <property type="entry name" value="Hypothetical protein apc22750. Chain B"/>
    <property type="match status" value="1"/>
</dbReference>
<proteinExistence type="inferred from homology"/>
<comment type="function">
    <text evidence="1">Essential component of the Rcs signaling system, which controls transcription of numerous genes. Plays a role in signal transduction from the cell surface to the histidine kinase RcsC. May detect outer membrane defects.</text>
</comment>
<accession>A0ABS5T287</accession>
<evidence type="ECO:0000313" key="2">
    <source>
        <dbReference type="EMBL" id="MBT0726267.1"/>
    </source>
</evidence>
<keyword evidence="1" id="KW-0998">Cell outer membrane</keyword>
<dbReference type="NCBIfam" id="NF008048">
    <property type="entry name" value="PRK10781.1"/>
    <property type="match status" value="1"/>
</dbReference>
<evidence type="ECO:0000313" key="3">
    <source>
        <dbReference type="Proteomes" id="UP000786875"/>
    </source>
</evidence>
<dbReference type="EMBL" id="JABBFO010000001">
    <property type="protein sequence ID" value="MBT0726267.1"/>
    <property type="molecule type" value="Genomic_DNA"/>
</dbReference>
<organism evidence="2 3">
    <name type="scientific">Rosenbergiella australiborealis</name>
    <dbReference type="NCBI Taxonomy" id="1544696"/>
    <lineage>
        <taxon>Bacteria</taxon>
        <taxon>Pseudomonadati</taxon>
        <taxon>Pseudomonadota</taxon>
        <taxon>Gammaproteobacteria</taxon>
        <taxon>Enterobacterales</taxon>
        <taxon>Erwiniaceae</taxon>
        <taxon>Rosenbergiella</taxon>
    </lineage>
</organism>
<comment type="similarity">
    <text evidence="1">Belongs to the RcsF family.</text>
</comment>
<protein>
    <recommendedName>
        <fullName evidence="1">Outer membrane lipoprotein RcsF</fullName>
    </recommendedName>
</protein>
<dbReference type="HAMAP" id="MF_00976">
    <property type="entry name" value="RcsF"/>
    <property type="match status" value="1"/>
</dbReference>
<comment type="subcellular location">
    <subcellularLocation>
        <location evidence="1">Cell outer membrane</location>
        <topology evidence="1">Lipid-anchor</topology>
        <orientation evidence="1">Periplasmic side</orientation>
    </subcellularLocation>
</comment>
<dbReference type="PROSITE" id="PS51257">
    <property type="entry name" value="PROKAR_LIPOPROTEIN"/>
    <property type="match status" value="1"/>
</dbReference>
<keyword evidence="3" id="KW-1185">Reference proteome</keyword>
<comment type="caution">
    <text evidence="2">The sequence shown here is derived from an EMBL/GenBank/DDBJ whole genome shotgun (WGS) entry which is preliminary data.</text>
</comment>
<dbReference type="RefSeq" id="WP_214212067.1">
    <property type="nucleotide sequence ID" value="NZ_JABBFO010000001.1"/>
</dbReference>
<dbReference type="Proteomes" id="UP000786875">
    <property type="component" value="Unassembled WGS sequence"/>
</dbReference>
<keyword evidence="1" id="KW-0472">Membrane</keyword>
<sequence length="133" mass="14721">MRLRLLPLCMVIVGLTGCTTAYKPVEPFPEKNLTQNHDRVHKMHRASSVQLYTDPADLINKPFRDLGEVSGEDCQASIQNSPANLSIARKRMQLKAATLKANAILVHQCEVITTNSVCYREAVCQGSALKVTQ</sequence>
<evidence type="ECO:0000256" key="1">
    <source>
        <dbReference type="HAMAP-Rule" id="MF_00976"/>
    </source>
</evidence>
<dbReference type="Pfam" id="PF16358">
    <property type="entry name" value="RcsF"/>
    <property type="match status" value="1"/>
</dbReference>
<dbReference type="InterPro" id="IPR030852">
    <property type="entry name" value="RcsF"/>
</dbReference>
<name>A0ABS5T287_9GAMM</name>